<evidence type="ECO:0000256" key="6">
    <source>
        <dbReference type="ARBA" id="ARBA00022842"/>
    </source>
</evidence>
<comment type="cofactor">
    <cofactor evidence="10">
        <name>thiamine diphosphate</name>
        <dbReference type="ChEBI" id="CHEBI:58937"/>
    </cofactor>
    <text evidence="10">Binds 1 thiamine pyrophosphate per subunit.</text>
</comment>
<evidence type="ECO:0000256" key="10">
    <source>
        <dbReference type="HAMAP-Rule" id="MF_00315"/>
    </source>
</evidence>
<proteinExistence type="inferred from homology"/>
<dbReference type="RefSeq" id="WP_318796295.1">
    <property type="nucleotide sequence ID" value="NZ_JARUJP010000001.1"/>
</dbReference>
<evidence type="ECO:0000256" key="9">
    <source>
        <dbReference type="ARBA" id="ARBA00023229"/>
    </source>
</evidence>
<evidence type="ECO:0000313" key="12">
    <source>
        <dbReference type="EMBL" id="MDW8799577.1"/>
    </source>
</evidence>
<dbReference type="CDD" id="cd07033">
    <property type="entry name" value="TPP_PYR_DXS_TK_like"/>
    <property type="match status" value="1"/>
</dbReference>
<keyword evidence="8 10" id="KW-0786">Thiamine pyrophosphate</keyword>
<dbReference type="PANTHER" id="PTHR43322:SF5">
    <property type="entry name" value="1-DEOXY-D-XYLULOSE-5-PHOSPHATE SYNTHASE, CHLOROPLASTIC"/>
    <property type="match status" value="1"/>
</dbReference>
<keyword evidence="5 10" id="KW-0479">Metal-binding</keyword>
<feature type="binding site" evidence="10">
    <location>
        <position position="366"/>
    </location>
    <ligand>
        <name>thiamine diphosphate</name>
        <dbReference type="ChEBI" id="CHEBI:58937"/>
    </ligand>
</feature>
<feature type="binding site" evidence="10">
    <location>
        <position position="146"/>
    </location>
    <ligand>
        <name>Mg(2+)</name>
        <dbReference type="ChEBI" id="CHEBI:18420"/>
    </ligand>
</feature>
<dbReference type="Gene3D" id="3.40.50.920">
    <property type="match status" value="1"/>
</dbReference>
<comment type="pathway">
    <text evidence="1 10">Metabolic intermediate biosynthesis; 1-deoxy-D-xylulose 5-phosphate biosynthesis; 1-deoxy-D-xylulose 5-phosphate from D-glyceraldehyde 3-phosphate and pyruvate: step 1/1.</text>
</comment>
<keyword evidence="7 10" id="KW-0784">Thiamine biosynthesis</keyword>
<dbReference type="Pfam" id="PF02780">
    <property type="entry name" value="Transketolase_C"/>
    <property type="match status" value="1"/>
</dbReference>
<dbReference type="Proteomes" id="UP001281656">
    <property type="component" value="Unassembled WGS sequence"/>
</dbReference>
<dbReference type="SUPFAM" id="SSF52518">
    <property type="entry name" value="Thiamin diphosphate-binding fold (THDP-binding)"/>
    <property type="match status" value="2"/>
</dbReference>
<feature type="binding site" evidence="10">
    <location>
        <position position="175"/>
    </location>
    <ligand>
        <name>thiamine diphosphate</name>
        <dbReference type="ChEBI" id="CHEBI:58937"/>
    </ligand>
</feature>
<dbReference type="NCBIfam" id="TIGR00204">
    <property type="entry name" value="dxs"/>
    <property type="match status" value="1"/>
</dbReference>
<comment type="catalytic activity">
    <reaction evidence="10">
        <text>D-glyceraldehyde 3-phosphate + pyruvate + H(+) = 1-deoxy-D-xylulose 5-phosphate + CO2</text>
        <dbReference type="Rhea" id="RHEA:12605"/>
        <dbReference type="ChEBI" id="CHEBI:15361"/>
        <dbReference type="ChEBI" id="CHEBI:15378"/>
        <dbReference type="ChEBI" id="CHEBI:16526"/>
        <dbReference type="ChEBI" id="CHEBI:57792"/>
        <dbReference type="ChEBI" id="CHEBI:59776"/>
        <dbReference type="EC" id="2.2.1.7"/>
    </reaction>
</comment>
<keyword evidence="9 10" id="KW-0414">Isoprene biosynthesis</keyword>
<comment type="function">
    <text evidence="10">Catalyzes the acyloin condensation reaction between C atoms 2 and 3 of pyruvate and glyceraldehyde 3-phosphate to yield 1-deoxy-D-xylulose-5-phosphate (DXP).</text>
</comment>
<feature type="binding site" evidence="10">
    <location>
        <begin position="115"/>
        <end position="117"/>
    </location>
    <ligand>
        <name>thiamine diphosphate</name>
        <dbReference type="ChEBI" id="CHEBI:58937"/>
    </ligand>
</feature>
<dbReference type="PROSITE" id="PS00801">
    <property type="entry name" value="TRANSKETOLASE_1"/>
    <property type="match status" value="1"/>
</dbReference>
<dbReference type="Gene3D" id="3.40.50.970">
    <property type="match status" value="2"/>
</dbReference>
<dbReference type="NCBIfam" id="NF003933">
    <property type="entry name" value="PRK05444.2-2"/>
    <property type="match status" value="1"/>
</dbReference>
<keyword evidence="13" id="KW-1185">Reference proteome</keyword>
<dbReference type="InterPro" id="IPR033248">
    <property type="entry name" value="Transketolase_C"/>
</dbReference>
<dbReference type="CDD" id="cd02007">
    <property type="entry name" value="TPP_DXS"/>
    <property type="match status" value="1"/>
</dbReference>
<dbReference type="EC" id="2.2.1.7" evidence="10"/>
<gene>
    <name evidence="10 12" type="primary">dxs</name>
    <name evidence="12" type="ORF">P8V03_00240</name>
</gene>
<dbReference type="PANTHER" id="PTHR43322">
    <property type="entry name" value="1-D-DEOXYXYLULOSE 5-PHOSPHATE SYNTHASE-RELATED"/>
    <property type="match status" value="1"/>
</dbReference>
<comment type="similarity">
    <text evidence="2 10">Belongs to the transketolase family. DXPS subfamily.</text>
</comment>
<dbReference type="InterPro" id="IPR029061">
    <property type="entry name" value="THDP-binding"/>
</dbReference>
<evidence type="ECO:0000256" key="2">
    <source>
        <dbReference type="ARBA" id="ARBA00011081"/>
    </source>
</evidence>
<dbReference type="Pfam" id="PF02779">
    <property type="entry name" value="Transket_pyr"/>
    <property type="match status" value="1"/>
</dbReference>
<evidence type="ECO:0000313" key="13">
    <source>
        <dbReference type="Proteomes" id="UP001281656"/>
    </source>
</evidence>
<keyword evidence="4 10" id="KW-0808">Transferase</keyword>
<feature type="binding site" evidence="10">
    <location>
        <begin position="147"/>
        <end position="148"/>
    </location>
    <ligand>
        <name>thiamine diphosphate</name>
        <dbReference type="ChEBI" id="CHEBI:58937"/>
    </ligand>
</feature>
<evidence type="ECO:0000256" key="7">
    <source>
        <dbReference type="ARBA" id="ARBA00022977"/>
    </source>
</evidence>
<name>A0ABU4JN60_9CLOT</name>
<evidence type="ECO:0000259" key="11">
    <source>
        <dbReference type="SMART" id="SM00861"/>
    </source>
</evidence>
<keyword evidence="6 10" id="KW-0460">Magnesium</keyword>
<dbReference type="GO" id="GO:0008661">
    <property type="term" value="F:1-deoxy-D-xylulose-5-phosphate synthase activity"/>
    <property type="evidence" value="ECO:0007669"/>
    <property type="project" value="UniProtKB-EC"/>
</dbReference>
<sequence>MSNLLDNYKDINDIKSMSLDEQKQLADEIRSFLIDKVSRTGGHLASNLGVVELTLSLFNVFDLNKDKLIWDVGHQAYIHKILTGRKDKFEGLRQFGGISGFPKRCESDYDFFETGHSSTSISAALGMARARDLKNENYDVVAVIGDGALTGGMALEALNDVGYRKTKLIIILNDNQMSIGKNVGGVSSYLSKLRVDPKYNRLKEEIEYALKKIPNIGKGVAKYLERIKNGIKQMVVPGMFFEDMGLKYLGPIDGHNIKEVTEVLSKAKNIDEPVIIHVITRKGKGYEFAEKNPGKFHGIGPFYCNSGELCVTSSDTYSKAFGDELVSISENKKNVVAITAAMRDGTGLKNFSQKYPDRFFDVGIAEQHAVTLAAGMSREGLKPVFAVYSTFLQRAYDQILHDICIQKLPVIFAIDRAGIVGDDGETHQGVFDLSYLTHMPNMTVMSPKCIPELKTMLRWSMEQDYPIAIRYPRGGDNLGASLEPLKNFKLGTWETLYNKGQIALVAQGKMVQHAVLVKERLEKEGISVRVINACFIKPLDKRLLEDLVEEGVNIVTIEDNVIRGGLGSYVLEFVNTLNSKVKVLNLGFRDEFIPHGKPDILYKLHGLDTEGIVKSILKIV</sequence>
<protein>
    <recommendedName>
        <fullName evidence="10">1-deoxy-D-xylulose-5-phosphate synthase</fullName>
        <ecNumber evidence="10">2.2.1.7</ecNumber>
    </recommendedName>
    <alternativeName>
        <fullName evidence="10">1-deoxyxylulose-5-phosphate synthase</fullName>
        <shortName evidence="10">DXP synthase</shortName>
        <shortName evidence="10">DXPS</shortName>
    </alternativeName>
</protein>
<dbReference type="InterPro" id="IPR009014">
    <property type="entry name" value="Transketo_C/PFOR_II"/>
</dbReference>
<dbReference type="InterPro" id="IPR049557">
    <property type="entry name" value="Transketolase_CS"/>
</dbReference>
<dbReference type="EMBL" id="JARUJP010000001">
    <property type="protein sequence ID" value="MDW8799577.1"/>
    <property type="molecule type" value="Genomic_DNA"/>
</dbReference>
<organism evidence="12 13">
    <name type="scientific">Clostridium tanneri</name>
    <dbReference type="NCBI Taxonomy" id="3037988"/>
    <lineage>
        <taxon>Bacteria</taxon>
        <taxon>Bacillati</taxon>
        <taxon>Bacillota</taxon>
        <taxon>Clostridia</taxon>
        <taxon>Eubacteriales</taxon>
        <taxon>Clostridiaceae</taxon>
        <taxon>Clostridium</taxon>
    </lineage>
</organism>
<feature type="domain" description="Transketolase-like pyrimidine-binding" evidence="11">
    <location>
        <begin position="315"/>
        <end position="478"/>
    </location>
</feature>
<accession>A0ABU4JN60</accession>
<feature type="binding site" evidence="10">
    <location>
        <position position="175"/>
    </location>
    <ligand>
        <name>Mg(2+)</name>
        <dbReference type="ChEBI" id="CHEBI:18420"/>
    </ligand>
</feature>
<comment type="cofactor">
    <cofactor evidence="10">
        <name>Mg(2+)</name>
        <dbReference type="ChEBI" id="CHEBI:18420"/>
    </cofactor>
    <text evidence="10">Binds 1 Mg(2+) ion per subunit.</text>
</comment>
<dbReference type="InterPro" id="IPR005477">
    <property type="entry name" value="Dxylulose-5-P_synthase"/>
</dbReference>
<evidence type="ECO:0000256" key="4">
    <source>
        <dbReference type="ARBA" id="ARBA00022679"/>
    </source>
</evidence>
<feature type="binding site" evidence="10">
    <location>
        <position position="74"/>
    </location>
    <ligand>
        <name>thiamine diphosphate</name>
        <dbReference type="ChEBI" id="CHEBI:58937"/>
    </ligand>
</feature>
<dbReference type="InterPro" id="IPR005475">
    <property type="entry name" value="Transketolase-like_Pyr-bd"/>
</dbReference>
<reference evidence="12 13" key="1">
    <citation type="submission" date="2023-04" db="EMBL/GenBank/DDBJ databases">
        <title>Clostridium tannerae sp. nov., isolated from the fecal material of an alpaca.</title>
        <authorList>
            <person name="Miller S."/>
            <person name="Hendry M."/>
            <person name="King J."/>
            <person name="Sankaranarayanan K."/>
            <person name="Lawson P.A."/>
        </authorList>
    </citation>
    <scope>NUCLEOTIDE SEQUENCE [LARGE SCALE GENOMIC DNA]</scope>
    <source>
        <strain evidence="12 13">A1-XYC3</strain>
    </source>
</reference>
<evidence type="ECO:0000256" key="3">
    <source>
        <dbReference type="ARBA" id="ARBA00011738"/>
    </source>
</evidence>
<evidence type="ECO:0000256" key="5">
    <source>
        <dbReference type="ARBA" id="ARBA00022723"/>
    </source>
</evidence>
<dbReference type="Pfam" id="PF13292">
    <property type="entry name" value="DXP_synthase_N"/>
    <property type="match status" value="1"/>
</dbReference>
<dbReference type="HAMAP" id="MF_00315">
    <property type="entry name" value="DXP_synth"/>
    <property type="match status" value="1"/>
</dbReference>
<dbReference type="SMART" id="SM00861">
    <property type="entry name" value="Transket_pyr"/>
    <property type="match status" value="1"/>
</dbReference>
<comment type="caution">
    <text evidence="12">The sequence shown here is derived from an EMBL/GenBank/DDBJ whole genome shotgun (WGS) entry which is preliminary data.</text>
</comment>
<evidence type="ECO:0000256" key="1">
    <source>
        <dbReference type="ARBA" id="ARBA00004980"/>
    </source>
</evidence>
<comment type="subunit">
    <text evidence="3 10">Homodimer.</text>
</comment>
<feature type="binding site" evidence="10">
    <location>
        <position position="286"/>
    </location>
    <ligand>
        <name>thiamine diphosphate</name>
        <dbReference type="ChEBI" id="CHEBI:58937"/>
    </ligand>
</feature>
<dbReference type="SUPFAM" id="SSF52922">
    <property type="entry name" value="TK C-terminal domain-like"/>
    <property type="match status" value="1"/>
</dbReference>
<evidence type="ECO:0000256" key="8">
    <source>
        <dbReference type="ARBA" id="ARBA00023052"/>
    </source>
</evidence>